<feature type="domain" description="Putative regulatory protein FmdB zinc ribbon" evidence="1">
    <location>
        <begin position="1"/>
        <end position="40"/>
    </location>
</feature>
<accession>A0A0F9AG17</accession>
<gene>
    <name evidence="2" type="ORF">LCGC14_2916900</name>
</gene>
<reference evidence="2" key="1">
    <citation type="journal article" date="2015" name="Nature">
        <title>Complex archaea that bridge the gap between prokaryotes and eukaryotes.</title>
        <authorList>
            <person name="Spang A."/>
            <person name="Saw J.H."/>
            <person name="Jorgensen S.L."/>
            <person name="Zaremba-Niedzwiedzka K."/>
            <person name="Martijn J."/>
            <person name="Lind A.E."/>
            <person name="van Eijk R."/>
            <person name="Schleper C."/>
            <person name="Guy L."/>
            <person name="Ettema T.J."/>
        </authorList>
    </citation>
    <scope>NUCLEOTIDE SEQUENCE</scope>
</reference>
<proteinExistence type="predicted"/>
<dbReference type="SMART" id="SM00834">
    <property type="entry name" value="CxxC_CXXC_SSSS"/>
    <property type="match status" value="1"/>
</dbReference>
<evidence type="ECO:0000259" key="1">
    <source>
        <dbReference type="SMART" id="SM00834"/>
    </source>
</evidence>
<evidence type="ECO:0000313" key="2">
    <source>
        <dbReference type="EMBL" id="KKK71146.1"/>
    </source>
</evidence>
<dbReference type="EMBL" id="LAZR01057867">
    <property type="protein sequence ID" value="KKK71146.1"/>
    <property type="molecule type" value="Genomic_DNA"/>
</dbReference>
<dbReference type="InterPro" id="IPR013429">
    <property type="entry name" value="Regulatory_FmdB_Zinc_ribbon"/>
</dbReference>
<name>A0A0F9AG17_9ZZZZ</name>
<dbReference type="Pfam" id="PF09723">
    <property type="entry name" value="Zn_ribbon_8"/>
    <property type="match status" value="1"/>
</dbReference>
<protein>
    <recommendedName>
        <fullName evidence="1">Putative regulatory protein FmdB zinc ribbon domain-containing protein</fullName>
    </recommendedName>
</protein>
<dbReference type="NCBIfam" id="TIGR02605">
    <property type="entry name" value="CxxC_CxxC_SSSS"/>
    <property type="match status" value="1"/>
</dbReference>
<sequence length="67" mass="7620">MAIYEYRCKCGNKSDQREGYNTNLATPCPKCGGQADKLLSFFNFTFGWVLDEQSHLPGHKDGMERDV</sequence>
<comment type="caution">
    <text evidence="2">The sequence shown here is derived from an EMBL/GenBank/DDBJ whole genome shotgun (WGS) entry which is preliminary data.</text>
</comment>
<organism evidence="2">
    <name type="scientific">marine sediment metagenome</name>
    <dbReference type="NCBI Taxonomy" id="412755"/>
    <lineage>
        <taxon>unclassified sequences</taxon>
        <taxon>metagenomes</taxon>
        <taxon>ecological metagenomes</taxon>
    </lineage>
</organism>
<dbReference type="AlphaFoldDB" id="A0A0F9AG17"/>